<dbReference type="Proteomes" id="UP000193926">
    <property type="component" value="Unassembled WGS sequence"/>
</dbReference>
<dbReference type="GO" id="GO:0008171">
    <property type="term" value="F:O-methyltransferase activity"/>
    <property type="evidence" value="ECO:0007669"/>
    <property type="project" value="InterPro"/>
</dbReference>
<name>A0A1X4NJU2_9RHOB</name>
<dbReference type="CDD" id="cd02440">
    <property type="entry name" value="AdoMet_MTases"/>
    <property type="match status" value="1"/>
</dbReference>
<dbReference type="InterPro" id="IPR029063">
    <property type="entry name" value="SAM-dependent_MTases_sf"/>
</dbReference>
<reference evidence="6 7" key="1">
    <citation type="submission" date="2014-03" db="EMBL/GenBank/DDBJ databases">
        <title>The draft genome sequence of Marivita geojedonensis KCTC 23882.</title>
        <authorList>
            <person name="Lai Q."/>
            <person name="Shao Z."/>
        </authorList>
    </citation>
    <scope>NUCLEOTIDE SEQUENCE [LARGE SCALE GENOMIC DNA]</scope>
    <source>
        <strain evidence="6 7">DPG-138</strain>
    </source>
</reference>
<evidence type="ECO:0000256" key="3">
    <source>
        <dbReference type="ARBA" id="ARBA00022691"/>
    </source>
</evidence>
<evidence type="ECO:0000256" key="2">
    <source>
        <dbReference type="ARBA" id="ARBA00022679"/>
    </source>
</evidence>
<evidence type="ECO:0000313" key="6">
    <source>
        <dbReference type="EMBL" id="OSQ49926.1"/>
    </source>
</evidence>
<keyword evidence="7" id="KW-1185">Reference proteome</keyword>
<dbReference type="InterPro" id="IPR016461">
    <property type="entry name" value="COMT-like"/>
</dbReference>
<evidence type="ECO:0000259" key="5">
    <source>
        <dbReference type="Pfam" id="PF08100"/>
    </source>
</evidence>
<dbReference type="Pfam" id="PF08100">
    <property type="entry name" value="Dimerisation"/>
    <property type="match status" value="1"/>
</dbReference>
<evidence type="ECO:0000313" key="7">
    <source>
        <dbReference type="Proteomes" id="UP000193926"/>
    </source>
</evidence>
<dbReference type="Gene3D" id="3.40.50.150">
    <property type="entry name" value="Vaccinia Virus protein VP39"/>
    <property type="match status" value="1"/>
</dbReference>
<accession>A0A1X4NJU2</accession>
<dbReference type="InterPro" id="IPR001077">
    <property type="entry name" value="COMT_C"/>
</dbReference>
<feature type="domain" description="O-methyltransferase C-terminal" evidence="4">
    <location>
        <begin position="145"/>
        <end position="357"/>
    </location>
</feature>
<dbReference type="GO" id="GO:0032259">
    <property type="term" value="P:methylation"/>
    <property type="evidence" value="ECO:0007669"/>
    <property type="project" value="UniProtKB-KW"/>
</dbReference>
<dbReference type="PIRSF" id="PIRSF005739">
    <property type="entry name" value="O-mtase"/>
    <property type="match status" value="1"/>
</dbReference>
<dbReference type="InterPro" id="IPR036388">
    <property type="entry name" value="WH-like_DNA-bd_sf"/>
</dbReference>
<dbReference type="PANTHER" id="PTHR43712:SF2">
    <property type="entry name" value="O-METHYLTRANSFERASE CICE"/>
    <property type="match status" value="1"/>
</dbReference>
<organism evidence="6 7">
    <name type="scientific">Marivita geojedonensis</name>
    <dbReference type="NCBI Taxonomy" id="1123756"/>
    <lineage>
        <taxon>Bacteria</taxon>
        <taxon>Pseudomonadati</taxon>
        <taxon>Pseudomonadota</taxon>
        <taxon>Alphaproteobacteria</taxon>
        <taxon>Rhodobacterales</taxon>
        <taxon>Roseobacteraceae</taxon>
        <taxon>Marivita</taxon>
    </lineage>
</organism>
<evidence type="ECO:0000259" key="4">
    <source>
        <dbReference type="Pfam" id="PF00891"/>
    </source>
</evidence>
<evidence type="ECO:0000256" key="1">
    <source>
        <dbReference type="ARBA" id="ARBA00022603"/>
    </source>
</evidence>
<dbReference type="AlphaFoldDB" id="A0A1X4NJU2"/>
<protein>
    <submittedName>
        <fullName evidence="6">SAM-dependent methlyltransferase</fullName>
    </submittedName>
</protein>
<dbReference type="OrthoDB" id="7418600at2"/>
<dbReference type="STRING" id="1123756.MGEO_12895"/>
<keyword evidence="1" id="KW-0489">Methyltransferase</keyword>
<dbReference type="PROSITE" id="PS51683">
    <property type="entry name" value="SAM_OMT_II"/>
    <property type="match status" value="1"/>
</dbReference>
<dbReference type="EMBL" id="JFKC01000012">
    <property type="protein sequence ID" value="OSQ49926.1"/>
    <property type="molecule type" value="Genomic_DNA"/>
</dbReference>
<gene>
    <name evidence="6" type="ORF">MGEO_12895</name>
</gene>
<keyword evidence="2 6" id="KW-0808">Transferase</keyword>
<comment type="caution">
    <text evidence="6">The sequence shown here is derived from an EMBL/GenBank/DDBJ whole genome shotgun (WGS) entry which is preliminary data.</text>
</comment>
<dbReference type="GO" id="GO:0046983">
    <property type="term" value="F:protein dimerization activity"/>
    <property type="evidence" value="ECO:0007669"/>
    <property type="project" value="InterPro"/>
</dbReference>
<dbReference type="PANTHER" id="PTHR43712">
    <property type="entry name" value="PUTATIVE (AFU_ORTHOLOGUE AFUA_4G14580)-RELATED"/>
    <property type="match status" value="1"/>
</dbReference>
<dbReference type="SUPFAM" id="SSF46785">
    <property type="entry name" value="Winged helix' DNA-binding domain"/>
    <property type="match status" value="1"/>
</dbReference>
<dbReference type="InterPro" id="IPR036390">
    <property type="entry name" value="WH_DNA-bd_sf"/>
</dbReference>
<sequence>MALASDTPPAGVRQRIGLHTRLMRLVARPGFQRWAAAFPFTRSTAAKDGAELFDLVQGFVKSQALFALVDLRILHRLMDGPLTSGELAGPCRMSADRMDRLLRAGTAMRVLRRDRKGRYGLARKGAAMVGVPGLEDMIRHHAAFYRDLNDPVALLRGEVDTELSAFWPYVFGADNATDAETSSRYSDLMARSQEIVAADTLAAVSLAGIDRLLDIGGGYGVFAEAAALKHPDLNAVVFDLPAVRRNAEARLQSSTARDRLRFVAGSFRDDALPDGADAISLIRVLYDHQDSTVAALLGKVFDALPDGGRLIVSEPMSGGDRPEIAGDVYFSFYCLAMQTGTVRSAARIGAMCENAGFTDIRSYKSRRPYVTTVLTAVKPQTKPG</sequence>
<dbReference type="SUPFAM" id="SSF53335">
    <property type="entry name" value="S-adenosyl-L-methionine-dependent methyltransferases"/>
    <property type="match status" value="1"/>
</dbReference>
<dbReference type="Pfam" id="PF00891">
    <property type="entry name" value="Methyltransf_2"/>
    <property type="match status" value="1"/>
</dbReference>
<dbReference type="RefSeq" id="WP_085638360.1">
    <property type="nucleotide sequence ID" value="NZ_JFKC01000012.1"/>
</dbReference>
<dbReference type="Gene3D" id="1.10.10.10">
    <property type="entry name" value="Winged helix-like DNA-binding domain superfamily/Winged helix DNA-binding domain"/>
    <property type="match status" value="1"/>
</dbReference>
<dbReference type="InterPro" id="IPR012967">
    <property type="entry name" value="COMT_dimerisation"/>
</dbReference>
<keyword evidence="3" id="KW-0949">S-adenosyl-L-methionine</keyword>
<feature type="domain" description="O-methyltransferase dimerisation" evidence="5">
    <location>
        <begin position="54"/>
        <end position="124"/>
    </location>
</feature>
<proteinExistence type="predicted"/>